<name>A0ABR1SBR3_9PEZI</name>
<organism evidence="2 3">
    <name type="scientific">Apiospora marii</name>
    <dbReference type="NCBI Taxonomy" id="335849"/>
    <lineage>
        <taxon>Eukaryota</taxon>
        <taxon>Fungi</taxon>
        <taxon>Dikarya</taxon>
        <taxon>Ascomycota</taxon>
        <taxon>Pezizomycotina</taxon>
        <taxon>Sordariomycetes</taxon>
        <taxon>Xylariomycetidae</taxon>
        <taxon>Amphisphaeriales</taxon>
        <taxon>Apiosporaceae</taxon>
        <taxon>Apiospora</taxon>
    </lineage>
</organism>
<comment type="caution">
    <text evidence="2">The sequence shown here is derived from an EMBL/GenBank/DDBJ whole genome shotgun (WGS) entry which is preliminary data.</text>
</comment>
<dbReference type="Proteomes" id="UP001396898">
    <property type="component" value="Unassembled WGS sequence"/>
</dbReference>
<sequence>MCGSSSELLTSSYTEFIVFAMLISNIVPVLATAAAVFAPAAAATDMSLKWHSKTDCNDHGGPVREYSRNNCIPLASTTHGVTIISHNPPCKSKRMSPSSRSRC</sequence>
<evidence type="ECO:0000313" key="2">
    <source>
        <dbReference type="EMBL" id="KAK8029267.1"/>
    </source>
</evidence>
<reference evidence="2 3" key="1">
    <citation type="submission" date="2023-01" db="EMBL/GenBank/DDBJ databases">
        <title>Analysis of 21 Apiospora genomes using comparative genomics revels a genus with tremendous synthesis potential of carbohydrate active enzymes and secondary metabolites.</title>
        <authorList>
            <person name="Sorensen T."/>
        </authorList>
    </citation>
    <scope>NUCLEOTIDE SEQUENCE [LARGE SCALE GENOMIC DNA]</scope>
    <source>
        <strain evidence="2 3">CBS 20057</strain>
    </source>
</reference>
<evidence type="ECO:0000256" key="1">
    <source>
        <dbReference type="SAM" id="Phobius"/>
    </source>
</evidence>
<accession>A0ABR1SBR3</accession>
<keyword evidence="3" id="KW-1185">Reference proteome</keyword>
<feature type="transmembrane region" description="Helical" evidence="1">
    <location>
        <begin position="16"/>
        <end position="43"/>
    </location>
</feature>
<evidence type="ECO:0000313" key="3">
    <source>
        <dbReference type="Proteomes" id="UP001396898"/>
    </source>
</evidence>
<keyword evidence="1" id="KW-1133">Transmembrane helix</keyword>
<keyword evidence="1" id="KW-0472">Membrane</keyword>
<keyword evidence="1" id="KW-0812">Transmembrane</keyword>
<gene>
    <name evidence="2" type="ORF">PG991_006323</name>
</gene>
<proteinExistence type="predicted"/>
<dbReference type="EMBL" id="JAQQWI010000007">
    <property type="protein sequence ID" value="KAK8029267.1"/>
    <property type="molecule type" value="Genomic_DNA"/>
</dbReference>
<protein>
    <submittedName>
        <fullName evidence="2">Uncharacterized protein</fullName>
    </submittedName>
</protein>